<proteinExistence type="predicted"/>
<evidence type="ECO:0000259" key="1">
    <source>
        <dbReference type="Pfam" id="PF01850"/>
    </source>
</evidence>
<feature type="domain" description="PIN" evidence="1">
    <location>
        <begin position="3"/>
        <end position="133"/>
    </location>
</feature>
<dbReference type="Pfam" id="PF01850">
    <property type="entry name" value="PIN"/>
    <property type="match status" value="1"/>
</dbReference>
<reference evidence="2" key="1">
    <citation type="journal article" date="2020" name="mSystems">
        <title>Genome- and Community-Level Interaction Insights into Carbon Utilization and Element Cycling Functions of Hydrothermarchaeota in Hydrothermal Sediment.</title>
        <authorList>
            <person name="Zhou Z."/>
            <person name="Liu Y."/>
            <person name="Xu W."/>
            <person name="Pan J."/>
            <person name="Luo Z.H."/>
            <person name="Li M."/>
        </authorList>
    </citation>
    <scope>NUCLEOTIDE SEQUENCE [LARGE SCALE GENOMIC DNA]</scope>
    <source>
        <strain evidence="2">SpSt-855</strain>
    </source>
</reference>
<gene>
    <name evidence="2" type="ORF">ENW50_06820</name>
</gene>
<organism evidence="2">
    <name type="scientific">Acidobacterium capsulatum</name>
    <dbReference type="NCBI Taxonomy" id="33075"/>
    <lineage>
        <taxon>Bacteria</taxon>
        <taxon>Pseudomonadati</taxon>
        <taxon>Acidobacteriota</taxon>
        <taxon>Terriglobia</taxon>
        <taxon>Terriglobales</taxon>
        <taxon>Acidobacteriaceae</taxon>
        <taxon>Acidobacterium</taxon>
    </lineage>
</organism>
<protein>
    <submittedName>
        <fullName evidence="2">PIN domain-containing protein</fullName>
    </submittedName>
</protein>
<dbReference type="SUPFAM" id="SSF88723">
    <property type="entry name" value="PIN domain-like"/>
    <property type="match status" value="1"/>
</dbReference>
<evidence type="ECO:0000313" key="2">
    <source>
        <dbReference type="EMBL" id="HGY94383.1"/>
    </source>
</evidence>
<sequence>MRVYPDTSLLVTLYVLGQHTAKVSEQMALRPDLIVTPFHHCEFAHAIEGLVFRNSISVQEARLVMEAFERDSTHGLWLATPFPQASFRTCITLAQRFTARLGCRTLDALHVAAALDLEAEEFWTFDERQKQLAAAAGLRIG</sequence>
<name>A0A7V4XSG9_9BACT</name>
<dbReference type="InterPro" id="IPR002716">
    <property type="entry name" value="PIN_dom"/>
</dbReference>
<dbReference type="CDD" id="cd09874">
    <property type="entry name" value="PIN_MT3492-like"/>
    <property type="match status" value="1"/>
</dbReference>
<comment type="caution">
    <text evidence="2">The sequence shown here is derived from an EMBL/GenBank/DDBJ whole genome shotgun (WGS) entry which is preliminary data.</text>
</comment>
<dbReference type="AlphaFoldDB" id="A0A7V4XSG9"/>
<accession>A0A7V4XSG9</accession>
<dbReference type="EMBL" id="DTKL01000039">
    <property type="protein sequence ID" value="HGY94383.1"/>
    <property type="molecule type" value="Genomic_DNA"/>
</dbReference>
<dbReference type="InterPro" id="IPR029060">
    <property type="entry name" value="PIN-like_dom_sf"/>
</dbReference>
<dbReference type="Gene3D" id="3.40.50.1010">
    <property type="entry name" value="5'-nuclease"/>
    <property type="match status" value="1"/>
</dbReference>